<dbReference type="Pfam" id="PF02782">
    <property type="entry name" value="FGGY_C"/>
    <property type="match status" value="1"/>
</dbReference>
<dbReference type="Proteomes" id="UP001162087">
    <property type="component" value="Chromosome 14"/>
</dbReference>
<evidence type="ECO:0000313" key="3">
    <source>
        <dbReference type="EMBL" id="CAI4049449.1"/>
    </source>
</evidence>
<feature type="domain" description="Carbohydrate kinase FGGY C-terminal" evidence="2">
    <location>
        <begin position="286"/>
        <end position="470"/>
    </location>
</feature>
<dbReference type="GeneID" id="80926571"/>
<dbReference type="GO" id="GO:0019321">
    <property type="term" value="P:pentose metabolic process"/>
    <property type="evidence" value="ECO:0007669"/>
    <property type="project" value="TreeGrafter"/>
</dbReference>
<dbReference type="Pfam" id="PF00370">
    <property type="entry name" value="FGGY_N"/>
    <property type="match status" value="1"/>
</dbReference>
<dbReference type="RefSeq" id="XP_056084566.1">
    <property type="nucleotide sequence ID" value="XM_056230671.1"/>
</dbReference>
<evidence type="ECO:0008006" key="5">
    <source>
        <dbReference type="Google" id="ProtNLM"/>
    </source>
</evidence>
<organism evidence="3 4">
    <name type="scientific">Saccharomyces kudriavzevii (strain ATCC MYA-4449 / AS 2.2408 / CBS 8840 / NBRC 1802 / NCYC 2889)</name>
    <name type="common">Yeast</name>
    <dbReference type="NCBI Taxonomy" id="226230"/>
    <lineage>
        <taxon>Eukaryota</taxon>
        <taxon>Fungi</taxon>
        <taxon>Dikarya</taxon>
        <taxon>Ascomycota</taxon>
        <taxon>Saccharomycotina</taxon>
        <taxon>Saccharomycetes</taxon>
        <taxon>Saccharomycetales</taxon>
        <taxon>Saccharomycetaceae</taxon>
        <taxon>Saccharomyces</taxon>
    </lineage>
</organism>
<dbReference type="InterPro" id="IPR018485">
    <property type="entry name" value="FGGY_C"/>
</dbReference>
<dbReference type="PANTHER" id="PTHR43435">
    <property type="entry name" value="RIBULOKINASE"/>
    <property type="match status" value="1"/>
</dbReference>
<dbReference type="Gene3D" id="1.20.58.2240">
    <property type="match status" value="1"/>
</dbReference>
<dbReference type="InterPro" id="IPR043129">
    <property type="entry name" value="ATPase_NBD"/>
</dbReference>
<dbReference type="AlphaFoldDB" id="A0AA35J727"/>
<evidence type="ECO:0000313" key="4">
    <source>
        <dbReference type="Proteomes" id="UP001162087"/>
    </source>
</evidence>
<dbReference type="GO" id="GO:0005737">
    <property type="term" value="C:cytoplasm"/>
    <property type="evidence" value="ECO:0007669"/>
    <property type="project" value="TreeGrafter"/>
</dbReference>
<sequence length="569" mass="64735">MAYPIHLTFPRKRTHNETSMLEIKMTKDSARIGIGIDVGSSSARVGIYNYENDALLGMAQEPVPYYQDSSRTSWKFWQRSTEIIKALQKCLQKLKITEYNVKSCGVSATCSLAIFEKDKRNGSLIPYPNEDNVIFWMDSSAIDECKQLNAECSQQLLDFLGGSFVPEMGIPKLKYFLNEYSHNQDKQFHIFDLHQYIAYELSHLYQWNNEVLLKRENNKMVGVDGEASGWSPSFYENIMHLPSNVIIGSNGATCKKIASSAIVRSCIDSYASWFAVSSPHLETSLFMIAGTSTCYMYGTPITDIKIPGVWGPFDSILDSNSHFSVYAAGQSCTGKLIEHLFVTHPCAKEILKRGADIYQVLERTIHDIEKQNGQSVHVFTKDIFFYGDYEGNRTPFADPRMKGSFIGETTDTSILNLIHKYICILEFLSFQTRLIIDTFKRQNIGMCIQELRISGSQAKNKRLLSLISLVNNGITINKPKDNVDLMGVRGAYLLAKSANEGKQIIDVIRERDTSDDNEKFEPLPEYQLLNDSSLLRRLLWAKYRIHLDMAKQQQRYHKLIDEVFSGTNC</sequence>
<reference evidence="3" key="1">
    <citation type="submission" date="2022-10" db="EMBL/GenBank/DDBJ databases">
        <authorList>
            <person name="Byrne P K."/>
        </authorList>
    </citation>
    <scope>NUCLEOTIDE SEQUENCE</scope>
    <source>
        <strain evidence="3">IFO1802</strain>
    </source>
</reference>
<keyword evidence="4" id="KW-1185">Reference proteome</keyword>
<dbReference type="EMBL" id="OX365909">
    <property type="protein sequence ID" value="CAI4049449.1"/>
    <property type="molecule type" value="Genomic_DNA"/>
</dbReference>
<dbReference type="PANTHER" id="PTHR43435:SF1">
    <property type="entry name" value="PROTEIN MPA43"/>
    <property type="match status" value="1"/>
</dbReference>
<accession>A0AA35J727</accession>
<dbReference type="GO" id="GO:0019150">
    <property type="term" value="F:D-ribulokinase activity"/>
    <property type="evidence" value="ECO:0007669"/>
    <property type="project" value="TreeGrafter"/>
</dbReference>
<proteinExistence type="predicted"/>
<dbReference type="SUPFAM" id="SSF53067">
    <property type="entry name" value="Actin-like ATPase domain"/>
    <property type="match status" value="2"/>
</dbReference>
<evidence type="ECO:0000259" key="2">
    <source>
        <dbReference type="Pfam" id="PF02782"/>
    </source>
</evidence>
<gene>
    <name evidence="3" type="primary">SKDI14G0820</name>
    <name evidence="3" type="ORF">SKDI_14G0820</name>
</gene>
<evidence type="ECO:0000259" key="1">
    <source>
        <dbReference type="Pfam" id="PF00370"/>
    </source>
</evidence>
<protein>
    <recommendedName>
        <fullName evidence="5">MPA43-like protein</fullName>
    </recommendedName>
</protein>
<feature type="domain" description="Carbohydrate kinase FGGY N-terminal" evidence="1">
    <location>
        <begin position="34"/>
        <end position="203"/>
    </location>
</feature>
<name>A0AA35J727_SACK1</name>
<dbReference type="InterPro" id="IPR018484">
    <property type="entry name" value="FGGY_N"/>
</dbReference>
<dbReference type="Gene3D" id="3.30.420.40">
    <property type="match status" value="1"/>
</dbReference>